<proteinExistence type="predicted"/>
<dbReference type="KEGG" id="drm:Dred_2424"/>
<keyword evidence="1" id="KW-0175">Coiled coil</keyword>
<dbReference type="RefSeq" id="WP_011878732.1">
    <property type="nucleotide sequence ID" value="NC_009253.1"/>
</dbReference>
<dbReference type="OrthoDB" id="1798834at2"/>
<reference evidence="2 3" key="1">
    <citation type="submission" date="2007-03" db="EMBL/GenBank/DDBJ databases">
        <title>Complete sequence of Desulfotomaculum reducens MI-1.</title>
        <authorList>
            <consortium name="US DOE Joint Genome Institute"/>
            <person name="Copeland A."/>
            <person name="Lucas S."/>
            <person name="Lapidus A."/>
            <person name="Barry K."/>
            <person name="Detter J.C."/>
            <person name="Glavina del Rio T."/>
            <person name="Hammon N."/>
            <person name="Israni S."/>
            <person name="Dalin E."/>
            <person name="Tice H."/>
            <person name="Pitluck S."/>
            <person name="Sims D."/>
            <person name="Brettin T."/>
            <person name="Bruce D."/>
            <person name="Han C."/>
            <person name="Tapia R."/>
            <person name="Schmutz J."/>
            <person name="Larimer F."/>
            <person name="Land M."/>
            <person name="Hauser L."/>
            <person name="Kyrpides N."/>
            <person name="Kim E."/>
            <person name="Tebo B.M."/>
            <person name="Richardson P."/>
        </authorList>
    </citation>
    <scope>NUCLEOTIDE SEQUENCE [LARGE SCALE GENOMIC DNA]</scope>
    <source>
        <strain evidence="2 3">MI-1</strain>
    </source>
</reference>
<keyword evidence="3" id="KW-1185">Reference proteome</keyword>
<protein>
    <submittedName>
        <fullName evidence="2">Uncharacterized protein</fullName>
    </submittedName>
</protein>
<sequence length="75" mass="8946">MTKEELLQDELQRVKFRIQILNMIEDKLREMKALAEQVVRKEIGQEEIANIQFRVNELVNEISSLEKLEEPEVLH</sequence>
<dbReference type="HOGENOM" id="CLU_2665179_0_0_9"/>
<dbReference type="Proteomes" id="UP000001556">
    <property type="component" value="Chromosome"/>
</dbReference>
<gene>
    <name evidence="2" type="ordered locus">Dred_2424</name>
</gene>
<dbReference type="AlphaFoldDB" id="A4J781"/>
<dbReference type="EMBL" id="CP000612">
    <property type="protein sequence ID" value="ABO50934.1"/>
    <property type="molecule type" value="Genomic_DNA"/>
</dbReference>
<organism evidence="2 3">
    <name type="scientific">Desulforamulus reducens (strain ATCC BAA-1160 / DSM 100696 / MI-1)</name>
    <name type="common">Desulfotomaculum reducens</name>
    <dbReference type="NCBI Taxonomy" id="349161"/>
    <lineage>
        <taxon>Bacteria</taxon>
        <taxon>Bacillati</taxon>
        <taxon>Bacillota</taxon>
        <taxon>Clostridia</taxon>
        <taxon>Eubacteriales</taxon>
        <taxon>Peptococcaceae</taxon>
        <taxon>Desulforamulus</taxon>
    </lineage>
</organism>
<feature type="coiled-coil region" evidence="1">
    <location>
        <begin position="21"/>
        <end position="68"/>
    </location>
</feature>
<evidence type="ECO:0000256" key="1">
    <source>
        <dbReference type="SAM" id="Coils"/>
    </source>
</evidence>
<evidence type="ECO:0000313" key="2">
    <source>
        <dbReference type="EMBL" id="ABO50934.1"/>
    </source>
</evidence>
<name>A4J781_DESRM</name>
<evidence type="ECO:0000313" key="3">
    <source>
        <dbReference type="Proteomes" id="UP000001556"/>
    </source>
</evidence>
<accession>A4J781</accession>